<feature type="transmembrane region" description="Helical" evidence="1">
    <location>
        <begin position="20"/>
        <end position="41"/>
    </location>
</feature>
<accession>A0A399J6I8</accession>
<keyword evidence="1" id="KW-1133">Transmembrane helix</keyword>
<keyword evidence="1" id="KW-0812">Transmembrane</keyword>
<proteinExistence type="predicted"/>
<evidence type="ECO:0000313" key="2">
    <source>
        <dbReference type="EMBL" id="RII41083.1"/>
    </source>
</evidence>
<protein>
    <submittedName>
        <fullName evidence="2">Uncharacterized protein</fullName>
    </submittedName>
</protein>
<name>A0A399J6I8_9MICC</name>
<evidence type="ECO:0000313" key="3">
    <source>
        <dbReference type="Proteomes" id="UP000265419"/>
    </source>
</evidence>
<organism evidence="2 3">
    <name type="scientific">Galactobacter valiniphilus</name>
    <dbReference type="NCBI Taxonomy" id="2676122"/>
    <lineage>
        <taxon>Bacteria</taxon>
        <taxon>Bacillati</taxon>
        <taxon>Actinomycetota</taxon>
        <taxon>Actinomycetes</taxon>
        <taxon>Micrococcales</taxon>
        <taxon>Micrococcaceae</taxon>
        <taxon>Galactobacter</taxon>
    </lineage>
</organism>
<keyword evidence="3" id="KW-1185">Reference proteome</keyword>
<evidence type="ECO:0000256" key="1">
    <source>
        <dbReference type="SAM" id="Phobius"/>
    </source>
</evidence>
<dbReference type="Proteomes" id="UP000265419">
    <property type="component" value="Unassembled WGS sequence"/>
</dbReference>
<keyword evidence="1" id="KW-0472">Membrane</keyword>
<sequence>MSVPAALVVAAGVAWWGVEWPAAVAWVLFGCGLIALCPSVWAGNMRINGGEPCDGFGRRLNWKSEMRSFVVPLVVLAVVMSVSAELLYTATLH</sequence>
<comment type="caution">
    <text evidence="2">The sequence shown here is derived from an EMBL/GenBank/DDBJ whole genome shotgun (WGS) entry which is preliminary data.</text>
</comment>
<feature type="transmembrane region" description="Helical" evidence="1">
    <location>
        <begin position="69"/>
        <end position="90"/>
    </location>
</feature>
<reference evidence="2 3" key="1">
    <citation type="submission" date="2018-07" db="EMBL/GenBank/DDBJ databases">
        <title>Arthrobacter sp. nov., isolated from raw cow's milk with high bacterial count.</title>
        <authorList>
            <person name="Hahne J."/>
            <person name="Isele D."/>
            <person name="Lipski A."/>
        </authorList>
    </citation>
    <scope>NUCLEOTIDE SEQUENCE [LARGE SCALE GENOMIC DNA]</scope>
    <source>
        <strain evidence="2 3">JZ R-35</strain>
    </source>
</reference>
<dbReference type="EMBL" id="QQXK01000037">
    <property type="protein sequence ID" value="RII41083.1"/>
    <property type="molecule type" value="Genomic_DNA"/>
</dbReference>
<gene>
    <name evidence="2" type="ORF">DWB68_14410</name>
</gene>
<dbReference type="AlphaFoldDB" id="A0A399J6I8"/>